<name>A0ABU6CM39_9ACTN</name>
<gene>
    <name evidence="5" type="ORF">OKJ48_35165</name>
</gene>
<feature type="region of interest" description="Disordered" evidence="4">
    <location>
        <begin position="116"/>
        <end position="233"/>
    </location>
</feature>
<dbReference type="Gene3D" id="3.40.50.150">
    <property type="entry name" value="Vaccinia Virus protein VP39"/>
    <property type="match status" value="1"/>
</dbReference>
<evidence type="ECO:0000256" key="4">
    <source>
        <dbReference type="SAM" id="MobiDB-lite"/>
    </source>
</evidence>
<sequence>MASPVKDVSVAGRRAGLNAQTRSGLWLHVARAVAALRPCLVVIENVRGLLTSPAGSPGDVEPCPWCLGDTAGQPALRALGAVLGSLADLGYDAKWLVLRASDVGAPHRRERTFLAAWPAGHPAEDADQQHREKRRQPASIEAKERGPRSEPGRRGRVAAAADPEGVGRNQGLAEPAARQWRHDPAQRGCVAVADGEGQRHGHPGPPPREGMAASLVGSGPAPLGGGDAGGGDADRRWGAYGSAITRWESLTRPAPAPTDAAGRLRADFVEWMQGLDAGWVTATPGLGRPAQLTALGNGVVPQQASHALQLLAPPFPRCPRCADR</sequence>
<comment type="caution">
    <text evidence="5">The sequence shown here is derived from an EMBL/GenBank/DDBJ whole genome shotgun (WGS) entry which is preliminary data.</text>
</comment>
<feature type="compositionally biased region" description="Gly residues" evidence="4">
    <location>
        <begin position="222"/>
        <end position="231"/>
    </location>
</feature>
<keyword evidence="1 5" id="KW-0489">Methyltransferase</keyword>
<dbReference type="EMBL" id="JAOZYB010000329">
    <property type="protein sequence ID" value="MEB3965430.1"/>
    <property type="molecule type" value="Genomic_DNA"/>
</dbReference>
<evidence type="ECO:0000313" key="6">
    <source>
        <dbReference type="Proteomes" id="UP001352223"/>
    </source>
</evidence>
<dbReference type="RefSeq" id="WP_324773794.1">
    <property type="nucleotide sequence ID" value="NZ_BAAATS010000027.1"/>
</dbReference>
<accession>A0ABU6CM39</accession>
<dbReference type="GO" id="GO:0008168">
    <property type="term" value="F:methyltransferase activity"/>
    <property type="evidence" value="ECO:0007669"/>
    <property type="project" value="UniProtKB-KW"/>
</dbReference>
<keyword evidence="3" id="KW-0680">Restriction system</keyword>
<evidence type="ECO:0000256" key="2">
    <source>
        <dbReference type="ARBA" id="ARBA00022679"/>
    </source>
</evidence>
<keyword evidence="6" id="KW-1185">Reference proteome</keyword>
<dbReference type="SUPFAM" id="SSF53335">
    <property type="entry name" value="S-adenosyl-L-methionine-dependent methyltransferases"/>
    <property type="match status" value="1"/>
</dbReference>
<evidence type="ECO:0000256" key="1">
    <source>
        <dbReference type="ARBA" id="ARBA00022603"/>
    </source>
</evidence>
<proteinExistence type="predicted"/>
<feature type="compositionally biased region" description="Basic and acidic residues" evidence="4">
    <location>
        <begin position="141"/>
        <end position="153"/>
    </location>
</feature>
<dbReference type="InterPro" id="IPR029063">
    <property type="entry name" value="SAM-dependent_MTases_sf"/>
</dbReference>
<dbReference type="Pfam" id="PF00145">
    <property type="entry name" value="DNA_methylase"/>
    <property type="match status" value="1"/>
</dbReference>
<dbReference type="GO" id="GO:0032259">
    <property type="term" value="P:methylation"/>
    <property type="evidence" value="ECO:0007669"/>
    <property type="project" value="UniProtKB-KW"/>
</dbReference>
<evidence type="ECO:0000313" key="5">
    <source>
        <dbReference type="EMBL" id="MEB3965430.1"/>
    </source>
</evidence>
<protein>
    <submittedName>
        <fullName evidence="5">DNA cytosine methyltransferase</fullName>
    </submittedName>
</protein>
<organism evidence="5 6">
    <name type="scientific">Streptomyces kunmingensis</name>
    <dbReference type="NCBI Taxonomy" id="68225"/>
    <lineage>
        <taxon>Bacteria</taxon>
        <taxon>Bacillati</taxon>
        <taxon>Actinomycetota</taxon>
        <taxon>Actinomycetes</taxon>
        <taxon>Kitasatosporales</taxon>
        <taxon>Streptomycetaceae</taxon>
        <taxon>Streptomyces</taxon>
    </lineage>
</organism>
<evidence type="ECO:0000256" key="3">
    <source>
        <dbReference type="ARBA" id="ARBA00022747"/>
    </source>
</evidence>
<keyword evidence="2" id="KW-0808">Transferase</keyword>
<reference evidence="5 6" key="1">
    <citation type="submission" date="2022-10" db="EMBL/GenBank/DDBJ databases">
        <authorList>
            <person name="Xie J."/>
            <person name="Shen N."/>
        </authorList>
    </citation>
    <scope>NUCLEOTIDE SEQUENCE [LARGE SCALE GENOMIC DNA]</scope>
    <source>
        <strain evidence="5 6">DSM 41681</strain>
    </source>
</reference>
<dbReference type="InterPro" id="IPR001525">
    <property type="entry name" value="C5_MeTfrase"/>
</dbReference>
<dbReference type="Proteomes" id="UP001352223">
    <property type="component" value="Unassembled WGS sequence"/>
</dbReference>